<dbReference type="SUPFAM" id="SSF53756">
    <property type="entry name" value="UDP-Glycosyltransferase/glycogen phosphorylase"/>
    <property type="match status" value="1"/>
</dbReference>
<gene>
    <name evidence="2" type="ORF">MFLO_09767</name>
</gene>
<reference evidence="2 3" key="1">
    <citation type="journal article" date="2014" name="Int. J. Syst. Evol. Microbiol.">
        <title>Listeria floridensis sp. nov., Listeria aquatica sp. nov., Listeria cornellensis sp. nov., Listeria riparia sp. nov. and Listeria grandensis sp. nov., from agricultural and natural environments.</title>
        <authorList>
            <person name="den Bakker H.C."/>
            <person name="Warchocki S."/>
            <person name="Wright E.M."/>
            <person name="Allred A.F."/>
            <person name="Ahlstrom C."/>
            <person name="Manuel C.S."/>
            <person name="Stasiewicz M.J."/>
            <person name="Burrell A."/>
            <person name="Roof S."/>
            <person name="Strawn L."/>
            <person name="Fortes E.D."/>
            <person name="Nightingale K.K."/>
            <person name="Kephart D."/>
            <person name="Wiedmann M."/>
        </authorList>
    </citation>
    <scope>NUCLEOTIDE SEQUENCE [LARGE SCALE GENOMIC DNA]</scope>
    <source>
        <strain evidence="2 3">FSL S10-1187</strain>
    </source>
</reference>
<dbReference type="Pfam" id="PF00534">
    <property type="entry name" value="Glycos_transf_1"/>
    <property type="match status" value="1"/>
</dbReference>
<evidence type="ECO:0000259" key="1">
    <source>
        <dbReference type="Pfam" id="PF00534"/>
    </source>
</evidence>
<proteinExistence type="predicted"/>
<dbReference type="EMBL" id="AODF01000020">
    <property type="protein sequence ID" value="EUJ30973.1"/>
    <property type="molecule type" value="Genomic_DNA"/>
</dbReference>
<dbReference type="InterPro" id="IPR001296">
    <property type="entry name" value="Glyco_trans_1"/>
</dbReference>
<accession>A0ABN0REF0</accession>
<evidence type="ECO:0000313" key="3">
    <source>
        <dbReference type="Proteomes" id="UP000019249"/>
    </source>
</evidence>
<name>A0ABN0REF0_9LIST</name>
<protein>
    <submittedName>
        <fullName evidence="2">A-glycosyltransferase</fullName>
    </submittedName>
</protein>
<organism evidence="2 3">
    <name type="scientific">Listeria floridensis FSL S10-1187</name>
    <dbReference type="NCBI Taxonomy" id="1265817"/>
    <lineage>
        <taxon>Bacteria</taxon>
        <taxon>Bacillati</taxon>
        <taxon>Bacillota</taxon>
        <taxon>Bacilli</taxon>
        <taxon>Bacillales</taxon>
        <taxon>Listeriaceae</taxon>
        <taxon>Listeria</taxon>
    </lineage>
</organism>
<feature type="domain" description="Glycosyl transferase family 1" evidence="1">
    <location>
        <begin position="16"/>
        <end position="72"/>
    </location>
</feature>
<dbReference type="Proteomes" id="UP000019249">
    <property type="component" value="Unassembled WGS sequence"/>
</dbReference>
<evidence type="ECO:0000313" key="2">
    <source>
        <dbReference type="EMBL" id="EUJ30973.1"/>
    </source>
</evidence>
<comment type="caution">
    <text evidence="2">The sequence shown here is derived from an EMBL/GenBank/DDBJ whole genome shotgun (WGS) entry which is preliminary data.</text>
</comment>
<keyword evidence="3" id="KW-1185">Reference proteome</keyword>
<dbReference type="Gene3D" id="3.40.50.2000">
    <property type="entry name" value="Glycogen Phosphorylase B"/>
    <property type="match status" value="1"/>
</dbReference>
<sequence>MPKPILATNSPNKFFDALALGKPIIVNSAGWTKDIVVDNEIGFYVDATKPEELANVLASLTNKKEELSGLKSKIRAVAEENFQADILAEKAMKILIQVNERSH</sequence>